<evidence type="ECO:0000313" key="3">
    <source>
        <dbReference type="EMBL" id="ADU48555.1"/>
    </source>
</evidence>
<feature type="transmembrane region" description="Helical" evidence="2">
    <location>
        <begin position="21"/>
        <end position="39"/>
    </location>
</feature>
<dbReference type="HOGENOM" id="CLU_1123352_0_0_11"/>
<feature type="compositionally biased region" description="Low complexity" evidence="1">
    <location>
        <begin position="223"/>
        <end position="247"/>
    </location>
</feature>
<dbReference type="RefSeq" id="WP_013492870.1">
    <property type="nucleotide sequence ID" value="NC_014830.1"/>
</dbReference>
<keyword evidence="2" id="KW-0472">Membrane</keyword>
<dbReference type="EMBL" id="CP002343">
    <property type="protein sequence ID" value="ADU48555.1"/>
    <property type="molecule type" value="Genomic_DNA"/>
</dbReference>
<name>E6SCH6_INTC7</name>
<keyword evidence="2" id="KW-0812">Transmembrane</keyword>
<evidence type="ECO:0000313" key="4">
    <source>
        <dbReference type="Proteomes" id="UP000008914"/>
    </source>
</evidence>
<organism evidence="3 4">
    <name type="scientific">Intrasporangium calvum (strain ATCC 23552 / DSM 43043 / JCM 3097 / NBRC 12989 / NCIMB 10167 / NRRL B-3866 / 7 KIP)</name>
    <dbReference type="NCBI Taxonomy" id="710696"/>
    <lineage>
        <taxon>Bacteria</taxon>
        <taxon>Bacillati</taxon>
        <taxon>Actinomycetota</taxon>
        <taxon>Actinomycetes</taxon>
        <taxon>Micrococcales</taxon>
        <taxon>Intrasporangiaceae</taxon>
        <taxon>Intrasporangium</taxon>
    </lineage>
</organism>
<evidence type="ECO:0000256" key="1">
    <source>
        <dbReference type="SAM" id="MobiDB-lite"/>
    </source>
</evidence>
<accession>E6SCH6</accession>
<gene>
    <name evidence="3" type="ordered locus">Intca_2044</name>
</gene>
<dbReference type="KEGG" id="ica:Intca_2044"/>
<sequence length="247" mass="24735">MSEQLKTEPVPSTPRATLLDLSLTQLIAGSMAAATAAALGSRLGVVGTITGAAVGSVVSAVASSLYRASMMRARAALQWQKAHTRRSRAPLAGVPTTYPSSRVQFVPPHRASSVQHRPAPHARRVLGGAAAVFALATTFLLGLQLASGTDVTGTSLGDRQAAAQAEPPRPPDPERQAVPAAADPAPTGRPTDVPATPSSPATTSDPGAPPTGTVPPPPPGPSGPVVTTPPEGPSPSDTPTSPTTGST</sequence>
<dbReference type="STRING" id="710696.Intca_2044"/>
<feature type="compositionally biased region" description="Pro residues" evidence="1">
    <location>
        <begin position="207"/>
        <end position="222"/>
    </location>
</feature>
<dbReference type="eggNOG" id="ENOG5032Y91">
    <property type="taxonomic scope" value="Bacteria"/>
</dbReference>
<reference evidence="3 4" key="1">
    <citation type="journal article" date="2010" name="Stand. Genomic Sci.">
        <title>Complete genome sequence of Intrasporangium calvum type strain (7 KIP).</title>
        <authorList>
            <person name="Del Rio T.G."/>
            <person name="Chertkov O."/>
            <person name="Yasawong M."/>
            <person name="Lucas S."/>
            <person name="Deshpande S."/>
            <person name="Cheng J.F."/>
            <person name="Detter C."/>
            <person name="Tapia R."/>
            <person name="Han C."/>
            <person name="Goodwin L."/>
            <person name="Pitluck S."/>
            <person name="Liolios K."/>
            <person name="Ivanova N."/>
            <person name="Mavromatis K."/>
            <person name="Pati A."/>
            <person name="Chen A."/>
            <person name="Palaniappan K."/>
            <person name="Land M."/>
            <person name="Hauser L."/>
            <person name="Chang Y.J."/>
            <person name="Jeffries C.D."/>
            <person name="Rohde M."/>
            <person name="Pukall R."/>
            <person name="Sikorski J."/>
            <person name="Goker M."/>
            <person name="Woyke T."/>
            <person name="Bristow J."/>
            <person name="Eisen J.A."/>
            <person name="Markowitz V."/>
            <person name="Hugenholtz P."/>
            <person name="Kyrpides N.C."/>
            <person name="Klenk H.P."/>
            <person name="Lapidus A."/>
        </authorList>
    </citation>
    <scope>NUCLEOTIDE SEQUENCE [LARGE SCALE GENOMIC DNA]</scope>
    <source>
        <strain evidence="4">ATCC 23552 / DSM 43043 / JCM 3097 / NBRC 12989 / 7 KIP</strain>
    </source>
</reference>
<evidence type="ECO:0000256" key="2">
    <source>
        <dbReference type="SAM" id="Phobius"/>
    </source>
</evidence>
<proteinExistence type="predicted"/>
<dbReference type="Proteomes" id="UP000008914">
    <property type="component" value="Chromosome"/>
</dbReference>
<feature type="transmembrane region" description="Helical" evidence="2">
    <location>
        <begin position="125"/>
        <end position="146"/>
    </location>
</feature>
<protein>
    <submittedName>
        <fullName evidence="3">Uncharacterized protein</fullName>
    </submittedName>
</protein>
<feature type="region of interest" description="Disordered" evidence="1">
    <location>
        <begin position="154"/>
        <end position="247"/>
    </location>
</feature>
<keyword evidence="4" id="KW-1185">Reference proteome</keyword>
<feature type="compositionally biased region" description="Polar residues" evidence="1">
    <location>
        <begin position="196"/>
        <end position="205"/>
    </location>
</feature>
<keyword evidence="2" id="KW-1133">Transmembrane helix</keyword>
<dbReference type="AlphaFoldDB" id="E6SCH6"/>
<feature type="transmembrane region" description="Helical" evidence="2">
    <location>
        <begin position="45"/>
        <end position="66"/>
    </location>
</feature>